<dbReference type="RefSeq" id="XP_066913769.1">
    <property type="nucleotide sequence ID" value="XM_067057668.1"/>
</dbReference>
<dbReference type="GeneID" id="136801039"/>
<dbReference type="Gene3D" id="3.30.60.30">
    <property type="match status" value="1"/>
</dbReference>
<evidence type="ECO:0000256" key="2">
    <source>
        <dbReference type="ARBA" id="ARBA00022729"/>
    </source>
</evidence>
<organism evidence="11 12">
    <name type="scientific">Clytia hemisphaerica</name>
    <dbReference type="NCBI Taxonomy" id="252671"/>
    <lineage>
        <taxon>Eukaryota</taxon>
        <taxon>Metazoa</taxon>
        <taxon>Cnidaria</taxon>
        <taxon>Hydrozoa</taxon>
        <taxon>Hydroidolina</taxon>
        <taxon>Leptothecata</taxon>
        <taxon>Obeliida</taxon>
        <taxon>Clytiidae</taxon>
        <taxon>Clytia</taxon>
    </lineage>
</organism>
<keyword evidence="6" id="KW-0768">Sushi</keyword>
<dbReference type="InterPro" id="IPR051277">
    <property type="entry name" value="SEZ6_CSMD_C4BPB_Regulators"/>
</dbReference>
<dbReference type="Proteomes" id="UP000594262">
    <property type="component" value="Unplaced"/>
</dbReference>
<dbReference type="InterPro" id="IPR020901">
    <property type="entry name" value="Prtase_inh_Kunz-CS"/>
</dbReference>
<feature type="disulfide bond" evidence="6">
    <location>
        <begin position="110"/>
        <end position="137"/>
    </location>
</feature>
<dbReference type="SUPFAM" id="SSF57535">
    <property type="entry name" value="Complement control module/SCR domain"/>
    <property type="match status" value="4"/>
</dbReference>
<dbReference type="Gene3D" id="2.10.70.10">
    <property type="entry name" value="Complement Module, domain 1"/>
    <property type="match status" value="4"/>
</dbReference>
<dbReference type="Gene3D" id="4.10.410.10">
    <property type="entry name" value="Pancreatic trypsin inhibitor Kunitz domain"/>
    <property type="match status" value="1"/>
</dbReference>
<dbReference type="PANTHER" id="PTHR45656:SF4">
    <property type="entry name" value="PROTEIN CBR-CLEC-78"/>
    <property type="match status" value="1"/>
</dbReference>
<protein>
    <submittedName>
        <fullName evidence="11">Uncharacterized protein</fullName>
    </submittedName>
</protein>
<dbReference type="CDD" id="cd00104">
    <property type="entry name" value="KAZAL_FS"/>
    <property type="match status" value="1"/>
</dbReference>
<dbReference type="PROSITE" id="PS50923">
    <property type="entry name" value="SUSHI"/>
    <property type="match status" value="4"/>
</dbReference>
<dbReference type="SMART" id="SM00131">
    <property type="entry name" value="KU"/>
    <property type="match status" value="1"/>
</dbReference>
<dbReference type="InterPro" id="IPR036880">
    <property type="entry name" value="Kunitz_BPTI_sf"/>
</dbReference>
<evidence type="ECO:0000259" key="10">
    <source>
        <dbReference type="PROSITE" id="PS51465"/>
    </source>
</evidence>
<comment type="caution">
    <text evidence="6">Lacks conserved residue(s) required for the propagation of feature annotation.</text>
</comment>
<dbReference type="Pfam" id="PF07648">
    <property type="entry name" value="Kazal_2"/>
    <property type="match status" value="1"/>
</dbReference>
<feature type="domain" description="Sushi" evidence="9">
    <location>
        <begin position="24"/>
        <end position="82"/>
    </location>
</feature>
<dbReference type="SMART" id="SM00280">
    <property type="entry name" value="KAZAL"/>
    <property type="match status" value="1"/>
</dbReference>
<dbReference type="PRINTS" id="PR00759">
    <property type="entry name" value="BASICPTASE"/>
</dbReference>
<evidence type="ECO:0000313" key="11">
    <source>
        <dbReference type="EnsemblMetazoa" id="CLYHEMP013159.1"/>
    </source>
</evidence>
<feature type="disulfide bond" evidence="6">
    <location>
        <begin position="264"/>
        <end position="291"/>
    </location>
</feature>
<dbReference type="PROSITE" id="PS51465">
    <property type="entry name" value="KAZAL_2"/>
    <property type="match status" value="1"/>
</dbReference>
<evidence type="ECO:0000256" key="7">
    <source>
        <dbReference type="SAM" id="SignalP"/>
    </source>
</evidence>
<feature type="disulfide bond" evidence="6">
    <location>
        <begin position="53"/>
        <end position="80"/>
    </location>
</feature>
<feature type="domain" description="Sushi" evidence="9">
    <location>
        <begin position="83"/>
        <end position="139"/>
    </location>
</feature>
<feature type="disulfide bond" evidence="6">
    <location>
        <begin position="189"/>
        <end position="216"/>
    </location>
</feature>
<accession>A0A7M5WUC8</accession>
<dbReference type="PROSITE" id="PS00280">
    <property type="entry name" value="BPTI_KUNITZ_1"/>
    <property type="match status" value="1"/>
</dbReference>
<feature type="domain" description="BPTI/Kunitz inhibitor" evidence="8">
    <location>
        <begin position="429"/>
        <end position="481"/>
    </location>
</feature>
<evidence type="ECO:0000259" key="8">
    <source>
        <dbReference type="PROSITE" id="PS50279"/>
    </source>
</evidence>
<evidence type="ECO:0000256" key="6">
    <source>
        <dbReference type="PROSITE-ProRule" id="PRU00302"/>
    </source>
</evidence>
<evidence type="ECO:0000259" key="9">
    <source>
        <dbReference type="PROSITE" id="PS50923"/>
    </source>
</evidence>
<evidence type="ECO:0000256" key="5">
    <source>
        <dbReference type="ARBA" id="ARBA00023157"/>
    </source>
</evidence>
<feature type="domain" description="Kazal-like" evidence="10">
    <location>
        <begin position="318"/>
        <end position="367"/>
    </location>
</feature>
<feature type="chain" id="PRO_5029620441" evidence="7">
    <location>
        <begin position="23"/>
        <end position="494"/>
    </location>
</feature>
<feature type="domain" description="Sushi" evidence="9">
    <location>
        <begin position="155"/>
        <end position="218"/>
    </location>
</feature>
<dbReference type="Pfam" id="PF00014">
    <property type="entry name" value="Kunitz_BPTI"/>
    <property type="match status" value="1"/>
</dbReference>
<sequence>MLFFLETIFTFSALLYVQDSEAVLSCGDPGPIYNGTIIGKANFNNGGIIRYKCNKCFDRKGPSTLMCSRWGHWSGDVPKCLPKECPPLVVSNSEKTLTGKRYGFEYQFTCESGTVLIGRAITRCMCNGRWSSKPPVCRVPMATVPPTTQPPIHEGYCPPPEPLHNGIIQAVRFGIEEKYQVGDRVYFLCNIRYRLIGPTYRECGWHGKWDHDNPFCQKKKDEDTEPDNVASVFNLVEYCSRLFPPINGEVMGSNQVGSFMEFRCHDGYTMVGANKTLCLRNGQWSKITPKCKPACSVHECPSNKKCVLDAITQRPTCECNLKNKCPNYRSAVCADDGRTYRNECRMKLAACTMNKDLKILHDGPCEPIPSCHIQPNKQCTKQLKKPIYRYNAEKGECEETTQATCHKTGFNGYWKKQDCEYYCGKTGVCTLDKDKGPCRNARPMMRWYYVPKFKTCRRFIYFGCYGNANNFATGHECFTFCTDNQVKKKRKSLA</sequence>
<dbReference type="InterPro" id="IPR035976">
    <property type="entry name" value="Sushi/SCR/CCP_sf"/>
</dbReference>
<keyword evidence="3" id="KW-0677">Repeat</keyword>
<dbReference type="InterPro" id="IPR036058">
    <property type="entry name" value="Kazal_dom_sf"/>
</dbReference>
<keyword evidence="4" id="KW-0722">Serine protease inhibitor</keyword>
<name>A0A7M5WUC8_9CNID</name>
<dbReference type="CDD" id="cd00109">
    <property type="entry name" value="Kunitz-type"/>
    <property type="match status" value="1"/>
</dbReference>
<dbReference type="PROSITE" id="PS50279">
    <property type="entry name" value="BPTI_KUNITZ_2"/>
    <property type="match status" value="1"/>
</dbReference>
<dbReference type="Pfam" id="PF00084">
    <property type="entry name" value="Sushi"/>
    <property type="match status" value="4"/>
</dbReference>
<feature type="signal peptide" evidence="7">
    <location>
        <begin position="1"/>
        <end position="22"/>
    </location>
</feature>
<keyword evidence="5 6" id="KW-1015">Disulfide bond</keyword>
<evidence type="ECO:0000256" key="1">
    <source>
        <dbReference type="ARBA" id="ARBA00022690"/>
    </source>
</evidence>
<proteinExistence type="predicted"/>
<dbReference type="OrthoDB" id="5969998at2759"/>
<feature type="domain" description="Sushi" evidence="9">
    <location>
        <begin position="237"/>
        <end position="293"/>
    </location>
</feature>
<keyword evidence="2 7" id="KW-0732">Signal</keyword>
<keyword evidence="12" id="KW-1185">Reference proteome</keyword>
<keyword evidence="1" id="KW-0646">Protease inhibitor</keyword>
<dbReference type="SMART" id="SM00032">
    <property type="entry name" value="CCP"/>
    <property type="match status" value="4"/>
</dbReference>
<dbReference type="SUPFAM" id="SSF100895">
    <property type="entry name" value="Kazal-type serine protease inhibitors"/>
    <property type="match status" value="1"/>
</dbReference>
<reference evidence="11" key="1">
    <citation type="submission" date="2021-01" db="UniProtKB">
        <authorList>
            <consortium name="EnsemblMetazoa"/>
        </authorList>
    </citation>
    <scope>IDENTIFICATION</scope>
</reference>
<dbReference type="InterPro" id="IPR000436">
    <property type="entry name" value="Sushi_SCR_CCP_dom"/>
</dbReference>
<dbReference type="SUPFAM" id="SSF57362">
    <property type="entry name" value="BPTI-like"/>
    <property type="match status" value="1"/>
</dbReference>
<dbReference type="CDD" id="cd00033">
    <property type="entry name" value="CCP"/>
    <property type="match status" value="4"/>
</dbReference>
<dbReference type="InterPro" id="IPR002350">
    <property type="entry name" value="Kazal_dom"/>
</dbReference>
<evidence type="ECO:0000256" key="4">
    <source>
        <dbReference type="ARBA" id="ARBA00022900"/>
    </source>
</evidence>
<evidence type="ECO:0000256" key="3">
    <source>
        <dbReference type="ARBA" id="ARBA00022737"/>
    </source>
</evidence>
<dbReference type="GO" id="GO:0004867">
    <property type="term" value="F:serine-type endopeptidase inhibitor activity"/>
    <property type="evidence" value="ECO:0007669"/>
    <property type="project" value="UniProtKB-KW"/>
</dbReference>
<dbReference type="PANTHER" id="PTHR45656">
    <property type="entry name" value="PROTEIN CBR-CLEC-78"/>
    <property type="match status" value="1"/>
</dbReference>
<evidence type="ECO:0000313" key="12">
    <source>
        <dbReference type="Proteomes" id="UP000594262"/>
    </source>
</evidence>
<dbReference type="InterPro" id="IPR002223">
    <property type="entry name" value="Kunitz_BPTI"/>
</dbReference>
<dbReference type="AlphaFoldDB" id="A0A7M5WUC8"/>
<dbReference type="EnsemblMetazoa" id="CLYHEMT013159.1">
    <property type="protein sequence ID" value="CLYHEMP013159.1"/>
    <property type="gene ID" value="CLYHEMG013159"/>
</dbReference>